<feature type="transmembrane region" description="Helical" evidence="6">
    <location>
        <begin position="388"/>
        <end position="414"/>
    </location>
</feature>
<sequence length="466" mass="46824">MSNQTRWALLGLALVMLLSSLGISSANVALPTLARAFGVSFQAVQWVVLAYLLSSTCLVVGAGRLGDLFGRRRVLLGGILLFSAASLLCSLAASFWVLLLARAAQGLGAASMLALSMSFVAELVPAQRAGSAMGLLGTLSALGTALGPSLGGGLLAVSGWPAIFLVNLPLGLLAAWLAWRYLPRAQSVAASRQSFDLLGLLLLALSLAAYALAMTLGRGHFGGLNLLLLGVAGTVLMLFVRLESRLAAPLIHLASLGDAQLSCGLLMSGLVATVMMASLVVGPFYLATVLALDASRVGLVMSAGPLLAALVGAPGGRLVDRLGPTAVLAGGLSAMLAGCGLLALLPSGYGVPGYLAPLLLVTAGYALFQAANNTAVMARGQAQQRGVLAALLNLARNLGLITGAAVLGAVFAATAMPAAGGHAAAEVAGGLQRTFAVAALLVGVALALLPLGRMLARRNLALDSAG</sequence>
<keyword evidence="5 6" id="KW-0472">Membrane</keyword>
<feature type="transmembrane region" description="Helical" evidence="6">
    <location>
        <begin position="46"/>
        <end position="63"/>
    </location>
</feature>
<feature type="transmembrane region" description="Helical" evidence="6">
    <location>
        <begin position="297"/>
        <end position="319"/>
    </location>
</feature>
<keyword evidence="2" id="KW-0813">Transport</keyword>
<evidence type="ECO:0000313" key="8">
    <source>
        <dbReference type="EMBL" id="MBC9251813.1"/>
    </source>
</evidence>
<feature type="domain" description="Major facilitator superfamily (MFS) profile" evidence="7">
    <location>
        <begin position="8"/>
        <end position="457"/>
    </location>
</feature>
<feature type="transmembrane region" description="Helical" evidence="6">
    <location>
        <begin position="261"/>
        <end position="285"/>
    </location>
</feature>
<feature type="transmembrane region" description="Helical" evidence="6">
    <location>
        <begin position="219"/>
        <end position="240"/>
    </location>
</feature>
<keyword evidence="3 6" id="KW-0812">Transmembrane</keyword>
<evidence type="ECO:0000256" key="2">
    <source>
        <dbReference type="ARBA" id="ARBA00022448"/>
    </source>
</evidence>
<dbReference type="Pfam" id="PF07690">
    <property type="entry name" value="MFS_1"/>
    <property type="match status" value="1"/>
</dbReference>
<dbReference type="SUPFAM" id="SSF103473">
    <property type="entry name" value="MFS general substrate transporter"/>
    <property type="match status" value="1"/>
</dbReference>
<feature type="transmembrane region" description="Helical" evidence="6">
    <location>
        <begin position="194"/>
        <end position="213"/>
    </location>
</feature>
<evidence type="ECO:0000256" key="5">
    <source>
        <dbReference type="ARBA" id="ARBA00023136"/>
    </source>
</evidence>
<dbReference type="InterPro" id="IPR020846">
    <property type="entry name" value="MFS_dom"/>
</dbReference>
<comment type="caution">
    <text evidence="8">The sequence shown here is derived from an EMBL/GenBank/DDBJ whole genome shotgun (WGS) entry which is preliminary data.</text>
</comment>
<evidence type="ECO:0000259" key="7">
    <source>
        <dbReference type="PROSITE" id="PS50850"/>
    </source>
</evidence>
<accession>A0ABR7S2W0</accession>
<feature type="transmembrane region" description="Helical" evidence="6">
    <location>
        <begin position="326"/>
        <end position="345"/>
    </location>
</feature>
<dbReference type="PRINTS" id="PR01036">
    <property type="entry name" value="TCRTETB"/>
</dbReference>
<evidence type="ECO:0000256" key="3">
    <source>
        <dbReference type="ARBA" id="ARBA00022692"/>
    </source>
</evidence>
<keyword evidence="4 6" id="KW-1133">Transmembrane helix</keyword>
<feature type="transmembrane region" description="Helical" evidence="6">
    <location>
        <begin position="351"/>
        <end position="368"/>
    </location>
</feature>
<dbReference type="CDD" id="cd17321">
    <property type="entry name" value="MFS_MMR_MDR_like"/>
    <property type="match status" value="1"/>
</dbReference>
<organism evidence="8 9">
    <name type="scientific">Aquipseudomonas alcaligenes</name>
    <name type="common">Pseudomonas alcaligenes</name>
    <dbReference type="NCBI Taxonomy" id="43263"/>
    <lineage>
        <taxon>Bacteria</taxon>
        <taxon>Pseudomonadati</taxon>
        <taxon>Pseudomonadota</taxon>
        <taxon>Gammaproteobacteria</taxon>
        <taxon>Pseudomonadales</taxon>
        <taxon>Pseudomonadaceae</taxon>
        <taxon>Aquipseudomonas</taxon>
    </lineage>
</organism>
<dbReference type="PANTHER" id="PTHR42718">
    <property type="entry name" value="MAJOR FACILITATOR SUPERFAMILY MULTIDRUG TRANSPORTER MFSC"/>
    <property type="match status" value="1"/>
</dbReference>
<feature type="transmembrane region" description="Helical" evidence="6">
    <location>
        <begin position="75"/>
        <end position="97"/>
    </location>
</feature>
<gene>
    <name evidence="8" type="ORF">A9179_16200</name>
</gene>
<dbReference type="PROSITE" id="PS50850">
    <property type="entry name" value="MFS"/>
    <property type="match status" value="1"/>
</dbReference>
<feature type="transmembrane region" description="Helical" evidence="6">
    <location>
        <begin position="136"/>
        <end position="156"/>
    </location>
</feature>
<dbReference type="InterPro" id="IPR036259">
    <property type="entry name" value="MFS_trans_sf"/>
</dbReference>
<reference evidence="8 9" key="1">
    <citation type="submission" date="2016-06" db="EMBL/GenBank/DDBJ databases">
        <authorList>
            <person name="Ramos C."/>
            <person name="Pintado A."/>
            <person name="Crespo-Gomez J.I."/>
        </authorList>
    </citation>
    <scope>NUCLEOTIDE SEQUENCE [LARGE SCALE GENOMIC DNA]</scope>
    <source>
        <strain evidence="8 9">AVO110</strain>
    </source>
</reference>
<dbReference type="Proteomes" id="UP000744555">
    <property type="component" value="Unassembled WGS sequence"/>
</dbReference>
<dbReference type="PANTHER" id="PTHR42718:SF9">
    <property type="entry name" value="MAJOR FACILITATOR SUPERFAMILY MULTIDRUG TRANSPORTER MFSC"/>
    <property type="match status" value="1"/>
</dbReference>
<comment type="subcellular location">
    <subcellularLocation>
        <location evidence="1">Membrane</location>
        <topology evidence="1">Multi-pass membrane protein</topology>
    </subcellularLocation>
</comment>
<feature type="transmembrane region" description="Helical" evidence="6">
    <location>
        <begin position="103"/>
        <end position="124"/>
    </location>
</feature>
<dbReference type="Gene3D" id="1.20.1720.10">
    <property type="entry name" value="Multidrug resistance protein D"/>
    <property type="match status" value="1"/>
</dbReference>
<feature type="transmembrane region" description="Helical" evidence="6">
    <location>
        <begin position="162"/>
        <end position="182"/>
    </location>
</feature>
<name>A0ABR7S2W0_AQUAC</name>
<proteinExistence type="predicted"/>
<dbReference type="EMBL" id="LZEU01000001">
    <property type="protein sequence ID" value="MBC9251813.1"/>
    <property type="molecule type" value="Genomic_DNA"/>
</dbReference>
<dbReference type="Gene3D" id="1.20.1250.20">
    <property type="entry name" value="MFS general substrate transporter like domains"/>
    <property type="match status" value="1"/>
</dbReference>
<evidence type="ECO:0000256" key="6">
    <source>
        <dbReference type="SAM" id="Phobius"/>
    </source>
</evidence>
<evidence type="ECO:0000256" key="1">
    <source>
        <dbReference type="ARBA" id="ARBA00004141"/>
    </source>
</evidence>
<feature type="transmembrane region" description="Helical" evidence="6">
    <location>
        <begin position="434"/>
        <end position="452"/>
    </location>
</feature>
<protein>
    <submittedName>
        <fullName evidence="8">MFS transporter</fullName>
    </submittedName>
</protein>
<dbReference type="InterPro" id="IPR011701">
    <property type="entry name" value="MFS"/>
</dbReference>
<keyword evidence="9" id="KW-1185">Reference proteome</keyword>
<evidence type="ECO:0000313" key="9">
    <source>
        <dbReference type="Proteomes" id="UP000744555"/>
    </source>
</evidence>
<evidence type="ECO:0000256" key="4">
    <source>
        <dbReference type="ARBA" id="ARBA00022989"/>
    </source>
</evidence>